<sequence length="96" mass="11255">MNYMLLSIVLALLYGVIHYSIYINFDKYKKPLENRFKKISELDSKLLMVSSGICMAILMYESLKYILKRNKITFITHPVMDVVGIMIPVLLLIYLF</sequence>
<dbReference type="AlphaFoldDB" id="A0A6C0JA26"/>
<keyword evidence="1" id="KW-0812">Transmembrane</keyword>
<dbReference type="EMBL" id="MN740346">
    <property type="protein sequence ID" value="QHU01566.1"/>
    <property type="molecule type" value="Genomic_DNA"/>
</dbReference>
<protein>
    <submittedName>
        <fullName evidence="2">Uncharacterized protein</fullName>
    </submittedName>
</protein>
<feature type="transmembrane region" description="Helical" evidence="1">
    <location>
        <begin position="46"/>
        <end position="63"/>
    </location>
</feature>
<accession>A0A6C0JA26</accession>
<organism evidence="2">
    <name type="scientific">viral metagenome</name>
    <dbReference type="NCBI Taxonomy" id="1070528"/>
    <lineage>
        <taxon>unclassified sequences</taxon>
        <taxon>metagenomes</taxon>
        <taxon>organismal metagenomes</taxon>
    </lineage>
</organism>
<evidence type="ECO:0000256" key="1">
    <source>
        <dbReference type="SAM" id="Phobius"/>
    </source>
</evidence>
<name>A0A6C0JA26_9ZZZZ</name>
<proteinExistence type="predicted"/>
<evidence type="ECO:0000313" key="2">
    <source>
        <dbReference type="EMBL" id="QHU01566.1"/>
    </source>
</evidence>
<feature type="transmembrane region" description="Helical" evidence="1">
    <location>
        <begin position="75"/>
        <end position="95"/>
    </location>
</feature>
<keyword evidence="1" id="KW-1133">Transmembrane helix</keyword>
<keyword evidence="1" id="KW-0472">Membrane</keyword>
<feature type="transmembrane region" description="Helical" evidence="1">
    <location>
        <begin position="6"/>
        <end position="25"/>
    </location>
</feature>
<reference evidence="2" key="1">
    <citation type="journal article" date="2020" name="Nature">
        <title>Giant virus diversity and host interactions through global metagenomics.</title>
        <authorList>
            <person name="Schulz F."/>
            <person name="Roux S."/>
            <person name="Paez-Espino D."/>
            <person name="Jungbluth S."/>
            <person name="Walsh D.A."/>
            <person name="Denef V.J."/>
            <person name="McMahon K.D."/>
            <person name="Konstantinidis K.T."/>
            <person name="Eloe-Fadrosh E.A."/>
            <person name="Kyrpides N.C."/>
            <person name="Woyke T."/>
        </authorList>
    </citation>
    <scope>NUCLEOTIDE SEQUENCE</scope>
    <source>
        <strain evidence="2">GVMAG-M-3300025874-2</strain>
    </source>
</reference>